<dbReference type="InterPro" id="IPR038078">
    <property type="entry name" value="PhoU-like_sf"/>
</dbReference>
<proteinExistence type="inferred from homology"/>
<comment type="subunit">
    <text evidence="2">Homodimer.</text>
</comment>
<dbReference type="SUPFAM" id="SSF109755">
    <property type="entry name" value="PhoU-like"/>
    <property type="match status" value="1"/>
</dbReference>
<keyword evidence="2" id="KW-0963">Cytoplasm</keyword>
<organism evidence="5 6">
    <name type="scientific">Xanthobacter oligotrophicus</name>
    <dbReference type="NCBI Taxonomy" id="2607286"/>
    <lineage>
        <taxon>Bacteria</taxon>
        <taxon>Pseudomonadati</taxon>
        <taxon>Pseudomonadota</taxon>
        <taxon>Alphaproteobacteria</taxon>
        <taxon>Hyphomicrobiales</taxon>
        <taxon>Xanthobacteraceae</taxon>
        <taxon>Xanthobacter</taxon>
    </lineage>
</organism>
<evidence type="ECO:0000256" key="3">
    <source>
        <dbReference type="SAM" id="MobiDB-lite"/>
    </source>
</evidence>
<keyword evidence="6" id="KW-1185">Reference proteome</keyword>
<name>A0ABW7A1K3_9HYPH</name>
<feature type="domain" description="PhoU" evidence="4">
    <location>
        <begin position="125"/>
        <end position="209"/>
    </location>
</feature>
<evidence type="ECO:0000256" key="2">
    <source>
        <dbReference type="PIRNR" id="PIRNR003107"/>
    </source>
</evidence>
<dbReference type="InterPro" id="IPR026022">
    <property type="entry name" value="PhoU_dom"/>
</dbReference>
<dbReference type="Pfam" id="PF01895">
    <property type="entry name" value="PhoU"/>
    <property type="match status" value="2"/>
</dbReference>
<comment type="function">
    <text evidence="2">Plays a role in the regulation of phosphate uptake.</text>
</comment>
<evidence type="ECO:0000256" key="1">
    <source>
        <dbReference type="ARBA" id="ARBA00008107"/>
    </source>
</evidence>
<sequence length="242" mass="26828">MPEHTVSSFDQELKEIGRKVVEMGGLAERLVADGVSSLIKRDGALAQKVVLLDSTVDQMQREIEDRAILVIAKRQPVANDLREIVSAIRIANDLERIGDLAKNVGKRVIAIEGEYHPAKLVRGVEHISDLVLEQLKEVLDAYAARNEAKAVEVWGRDGAIDTMYTSLFRELLTYMMEDPRNISVCTHLLFCAKNIERIGDHATNVAEIVYYMVTGQNLPESRPKADASSETTLAFPGRSAQA</sequence>
<reference evidence="5 6" key="1">
    <citation type="submission" date="2024-02" db="EMBL/GenBank/DDBJ databases">
        <title>Expansion and revision of Xanthobacter and proposal of Roseixanthobacter gen. nov.</title>
        <authorList>
            <person name="Soltysiak M.P.M."/>
            <person name="Jalihal A."/>
            <person name="Ory A."/>
            <person name="Chrisophersen C."/>
            <person name="Lee A.D."/>
            <person name="Boulton J."/>
            <person name="Springer M."/>
        </authorList>
    </citation>
    <scope>NUCLEOTIDE SEQUENCE [LARGE SCALE GENOMIC DNA]</scope>
    <source>
        <strain evidence="5 6">23A</strain>
    </source>
</reference>
<dbReference type="PIRSF" id="PIRSF003107">
    <property type="entry name" value="PhoU"/>
    <property type="match status" value="1"/>
</dbReference>
<dbReference type="RefSeq" id="WP_011995879.1">
    <property type="nucleotide sequence ID" value="NZ_JAKOAT010000003.1"/>
</dbReference>
<comment type="caution">
    <text evidence="5">The sequence shown here is derived from an EMBL/GenBank/DDBJ whole genome shotgun (WGS) entry which is preliminary data.</text>
</comment>
<feature type="region of interest" description="Disordered" evidence="3">
    <location>
        <begin position="220"/>
        <end position="242"/>
    </location>
</feature>
<dbReference type="EMBL" id="JBAFVH010000017">
    <property type="protein sequence ID" value="MFG1374899.1"/>
    <property type="molecule type" value="Genomic_DNA"/>
</dbReference>
<accession>A0ABW7A1K3</accession>
<comment type="subcellular location">
    <subcellularLocation>
        <location evidence="2">Cytoplasm</location>
    </subcellularLocation>
</comment>
<evidence type="ECO:0000259" key="4">
    <source>
        <dbReference type="Pfam" id="PF01895"/>
    </source>
</evidence>
<dbReference type="InterPro" id="IPR028366">
    <property type="entry name" value="PhoU"/>
</dbReference>
<dbReference type="PANTHER" id="PTHR42930">
    <property type="entry name" value="PHOSPHATE-SPECIFIC TRANSPORT SYSTEM ACCESSORY PROTEIN PHOU"/>
    <property type="match status" value="1"/>
</dbReference>
<dbReference type="NCBIfam" id="TIGR02135">
    <property type="entry name" value="phoU_full"/>
    <property type="match status" value="1"/>
</dbReference>
<comment type="similarity">
    <text evidence="1 2">Belongs to the PhoU family.</text>
</comment>
<feature type="domain" description="PhoU" evidence="4">
    <location>
        <begin position="21"/>
        <end position="108"/>
    </location>
</feature>
<dbReference type="PANTHER" id="PTHR42930:SF3">
    <property type="entry name" value="PHOSPHATE-SPECIFIC TRANSPORT SYSTEM ACCESSORY PROTEIN PHOU"/>
    <property type="match status" value="1"/>
</dbReference>
<evidence type="ECO:0000313" key="6">
    <source>
        <dbReference type="Proteomes" id="UP001604002"/>
    </source>
</evidence>
<keyword evidence="2" id="KW-0813">Transport</keyword>
<protein>
    <recommendedName>
        <fullName evidence="2">Phosphate-specific transport system accessory protein PhoU</fullName>
    </recommendedName>
</protein>
<keyword evidence="2" id="KW-0592">Phosphate transport</keyword>
<evidence type="ECO:0000313" key="5">
    <source>
        <dbReference type="EMBL" id="MFG1374899.1"/>
    </source>
</evidence>
<dbReference type="Gene3D" id="1.20.58.220">
    <property type="entry name" value="Phosphate transport system protein phou homolog 2, domain 2"/>
    <property type="match status" value="1"/>
</dbReference>
<gene>
    <name evidence="5" type="primary">phoU</name>
    <name evidence="5" type="ORF">V5F32_22185</name>
</gene>
<dbReference type="Proteomes" id="UP001604002">
    <property type="component" value="Unassembled WGS sequence"/>
</dbReference>